<organism evidence="2 3">
    <name type="scientific">Vibrio phage vB_VhaP_VH-5</name>
    <dbReference type="NCBI Taxonomy" id="2660694"/>
    <lineage>
        <taxon>Viruses</taxon>
        <taxon>Duplodnaviria</taxon>
        <taxon>Heunggongvirae</taxon>
        <taxon>Uroviricota</taxon>
        <taxon>Caudoviricetes</taxon>
        <taxon>Autographivirales</taxon>
        <taxon>Autoscriptoviridae</taxon>
        <taxon>Linggongvirus</taxon>
        <taxon>Linggongvirus VH5</taxon>
    </lineage>
</organism>
<evidence type="ECO:0000313" key="2">
    <source>
        <dbReference type="EMBL" id="QGH73762.1"/>
    </source>
</evidence>
<feature type="domain" description="HNH nuclease" evidence="1">
    <location>
        <begin position="33"/>
        <end position="78"/>
    </location>
</feature>
<dbReference type="Gene3D" id="3.90.75.10">
    <property type="entry name" value="Homing Intron 3 (I-ppo) Encoded Endonuclease, Chain A"/>
    <property type="match status" value="1"/>
</dbReference>
<proteinExistence type="predicted"/>
<keyword evidence="2" id="KW-0540">Nuclease</keyword>
<evidence type="ECO:0000259" key="1">
    <source>
        <dbReference type="Pfam" id="PF13392"/>
    </source>
</evidence>
<dbReference type="InterPro" id="IPR003615">
    <property type="entry name" value="HNH_nuc"/>
</dbReference>
<evidence type="ECO:0000313" key="3">
    <source>
        <dbReference type="Proteomes" id="UP000396795"/>
    </source>
</evidence>
<name>A0A5Q2W6D0_9CAUD</name>
<dbReference type="InterPro" id="IPR044925">
    <property type="entry name" value="His-Me_finger_sf"/>
</dbReference>
<dbReference type="SUPFAM" id="SSF54060">
    <property type="entry name" value="His-Me finger endonucleases"/>
    <property type="match status" value="1"/>
</dbReference>
<keyword evidence="2" id="KW-0378">Hydrolase</keyword>
<dbReference type="InterPro" id="IPR044930">
    <property type="entry name" value="Homing_endonuclease_His-Me"/>
</dbReference>
<reference evidence="2 3" key="1">
    <citation type="submission" date="2019-09" db="EMBL/GenBank/DDBJ databases">
        <authorList>
            <person name="Cui H."/>
            <person name="Cong C."/>
            <person name="Xu Y."/>
            <person name="Wang L."/>
            <person name="Li X."/>
            <person name="Zhang J."/>
        </authorList>
    </citation>
    <scope>NUCLEOTIDE SEQUENCE [LARGE SCALE GENOMIC DNA]</scope>
</reference>
<dbReference type="EMBL" id="MN497414">
    <property type="protein sequence ID" value="QGH73762.1"/>
    <property type="molecule type" value="Genomic_DNA"/>
</dbReference>
<protein>
    <submittedName>
        <fullName evidence="2">HNH endonuclease</fullName>
    </submittedName>
</protein>
<keyword evidence="3" id="KW-1185">Reference proteome</keyword>
<dbReference type="Pfam" id="PF13392">
    <property type="entry name" value="HNH_3"/>
    <property type="match status" value="1"/>
</dbReference>
<accession>A0A5Q2W6D0</accession>
<dbReference type="GO" id="GO:0004519">
    <property type="term" value="F:endonuclease activity"/>
    <property type="evidence" value="ECO:0007669"/>
    <property type="project" value="UniProtKB-KW"/>
</dbReference>
<dbReference type="Proteomes" id="UP000396795">
    <property type="component" value="Segment"/>
</dbReference>
<sequence length="148" mass="17176">MLNCIDHGRVGDKDGYASTQAHEYKPHRNKLKLHRLMYCRYIGVHIAALDGYVVMHICDNPRCINPEHLKLGTHRDNNSDRVRKGRFCGVTAPMAKLDQAAINFIRTHYRPYSKVWNTHTLAKRFGVCHQTISHVINFKCYKEQDNVT</sequence>
<keyword evidence="2" id="KW-0255">Endonuclease</keyword>